<comment type="subcellular location">
    <subcellularLocation>
        <location evidence="2">Cell envelope</location>
    </subcellularLocation>
</comment>
<keyword evidence="8" id="KW-1133">Transmembrane helix</keyword>
<evidence type="ECO:0000256" key="6">
    <source>
        <dbReference type="ARBA" id="ARBA00022833"/>
    </source>
</evidence>
<accession>E0XWS7</accession>
<organism evidence="11">
    <name type="scientific">uncultured Pseudomonadales bacterium HF0010_05E14</name>
    <dbReference type="NCBI Taxonomy" id="710778"/>
    <lineage>
        <taxon>Bacteria</taxon>
        <taxon>Pseudomonadati</taxon>
        <taxon>Pseudomonadota</taxon>
        <taxon>Gammaproteobacteria</taxon>
        <taxon>Pseudomonadales</taxon>
        <taxon>environmental samples</taxon>
    </lineage>
</organism>
<evidence type="ECO:0000256" key="3">
    <source>
        <dbReference type="ARBA" id="ARBA00022670"/>
    </source>
</evidence>
<dbReference type="InterPro" id="IPR045834">
    <property type="entry name" value="Csd3_N2"/>
</dbReference>
<feature type="domain" description="M23ase beta-sheet core" evidence="9">
    <location>
        <begin position="298"/>
        <end position="392"/>
    </location>
</feature>
<keyword evidence="6" id="KW-0862">Zinc</keyword>
<dbReference type="SUPFAM" id="SSF51261">
    <property type="entry name" value="Duplicated hybrid motif"/>
    <property type="match status" value="1"/>
</dbReference>
<evidence type="ECO:0000259" key="10">
    <source>
        <dbReference type="Pfam" id="PF19425"/>
    </source>
</evidence>
<evidence type="ECO:0000259" key="9">
    <source>
        <dbReference type="Pfam" id="PF01551"/>
    </source>
</evidence>
<keyword evidence="7" id="KW-0482">Metalloprotease</keyword>
<dbReference type="EMBL" id="GU474902">
    <property type="protein sequence ID" value="ADI18868.1"/>
    <property type="molecule type" value="Genomic_DNA"/>
</dbReference>
<dbReference type="GO" id="GO:0030313">
    <property type="term" value="C:cell envelope"/>
    <property type="evidence" value="ECO:0007669"/>
    <property type="project" value="UniProtKB-SubCell"/>
</dbReference>
<dbReference type="MEROPS" id="M23.014"/>
<keyword evidence="4" id="KW-0479">Metal-binding</keyword>
<feature type="transmembrane region" description="Helical" evidence="8">
    <location>
        <begin position="21"/>
        <end position="38"/>
    </location>
</feature>
<reference evidence="11" key="1">
    <citation type="journal article" date="2011" name="Environ. Microbiol.">
        <title>Time-series analyses of Monterey Bay coastal microbial picoplankton using a 'genome proxy' microarray.</title>
        <authorList>
            <person name="Rich V.I."/>
            <person name="Pham V.D."/>
            <person name="Eppley J."/>
            <person name="Shi Y."/>
            <person name="DeLong E.F."/>
        </authorList>
    </citation>
    <scope>NUCLEOTIDE SEQUENCE</scope>
</reference>
<dbReference type="CDD" id="cd12797">
    <property type="entry name" value="M23_peptidase"/>
    <property type="match status" value="1"/>
</dbReference>
<dbReference type="Pfam" id="PF19425">
    <property type="entry name" value="Csd3_N2"/>
    <property type="match status" value="1"/>
</dbReference>
<keyword evidence="5" id="KW-0378">Hydrolase</keyword>
<keyword evidence="8" id="KW-0812">Transmembrane</keyword>
<sequence>MAKNLTPSVIKIFSLYKDLPITHFLLLVLCVTLTWASLDILNSIDAVKNHESKTKEISINLNSENKSLQPELVWISQKINNGDNLSTVFERVNLNALDLIKLINATKIANLNNVFPGEKLLFGLTSANSLQEFHYIKSRTERYIFKRVIDQYQVEHRIAKPDKIVNYRHVVIQDSLYLAGKKAQLSDQIIMEIVNIFGWDIDFVFDIRPDDTFTVLFEENFVNGEKLPDEKVIAASFNLKSNEIIALRYQNNSGLVGYFTPQGINMKKAFLRAPLDIFKISSGFNLRRKHPIHKKIKAHRGVDYAAPVGTSVYASGDGKVVDAGFNRFNGNYVFIEHGGIYHTKYLHLDKLFVKRGDKVRQRQTIGTVGSTGYSTGPHLHYEFLVNGVHRNPRTVSLPKAESLSGQTRASFQESTKDLIEKLRKNKQSRFEN</sequence>
<evidence type="ECO:0000256" key="4">
    <source>
        <dbReference type="ARBA" id="ARBA00022723"/>
    </source>
</evidence>
<dbReference type="PANTHER" id="PTHR21666:SF288">
    <property type="entry name" value="CELL DIVISION PROTEIN YTFB"/>
    <property type="match status" value="1"/>
</dbReference>
<dbReference type="FunFam" id="2.70.70.10:FF:000002">
    <property type="entry name" value="Murein DD-endopeptidase MepM"/>
    <property type="match status" value="1"/>
</dbReference>
<evidence type="ECO:0000256" key="1">
    <source>
        <dbReference type="ARBA" id="ARBA00001947"/>
    </source>
</evidence>
<proteinExistence type="predicted"/>
<evidence type="ECO:0000256" key="7">
    <source>
        <dbReference type="ARBA" id="ARBA00023049"/>
    </source>
</evidence>
<protein>
    <submittedName>
        <fullName evidence="11">Membrane proteins related to metalloendopeptidases</fullName>
    </submittedName>
</protein>
<dbReference type="InterPro" id="IPR016047">
    <property type="entry name" value="M23ase_b-sheet_dom"/>
</dbReference>
<keyword evidence="3" id="KW-0645">Protease</keyword>
<dbReference type="GO" id="GO:0004222">
    <property type="term" value="F:metalloendopeptidase activity"/>
    <property type="evidence" value="ECO:0007669"/>
    <property type="project" value="TreeGrafter"/>
</dbReference>
<dbReference type="Gene3D" id="3.10.450.350">
    <property type="match status" value="2"/>
</dbReference>
<dbReference type="GO" id="GO:0006508">
    <property type="term" value="P:proteolysis"/>
    <property type="evidence" value="ECO:0007669"/>
    <property type="project" value="UniProtKB-KW"/>
</dbReference>
<dbReference type="Pfam" id="PF01551">
    <property type="entry name" value="Peptidase_M23"/>
    <property type="match status" value="1"/>
</dbReference>
<evidence type="ECO:0000313" key="11">
    <source>
        <dbReference type="EMBL" id="ADI18868.1"/>
    </source>
</evidence>
<dbReference type="PANTHER" id="PTHR21666">
    <property type="entry name" value="PEPTIDASE-RELATED"/>
    <property type="match status" value="1"/>
</dbReference>
<feature type="domain" description="Csd3-like second N-terminal" evidence="10">
    <location>
        <begin position="172"/>
        <end position="285"/>
    </location>
</feature>
<evidence type="ECO:0000256" key="5">
    <source>
        <dbReference type="ARBA" id="ARBA00022801"/>
    </source>
</evidence>
<dbReference type="GO" id="GO:0046872">
    <property type="term" value="F:metal ion binding"/>
    <property type="evidence" value="ECO:0007669"/>
    <property type="project" value="UniProtKB-KW"/>
</dbReference>
<name>E0XWS7_9GAMM</name>
<keyword evidence="8" id="KW-0472">Membrane</keyword>
<comment type="cofactor">
    <cofactor evidence="1">
        <name>Zn(2+)</name>
        <dbReference type="ChEBI" id="CHEBI:29105"/>
    </cofactor>
</comment>
<dbReference type="AlphaFoldDB" id="E0XWS7"/>
<dbReference type="InterPro" id="IPR050570">
    <property type="entry name" value="Cell_wall_metabolism_enzyme"/>
</dbReference>
<evidence type="ECO:0000256" key="8">
    <source>
        <dbReference type="SAM" id="Phobius"/>
    </source>
</evidence>
<evidence type="ECO:0000256" key="2">
    <source>
        <dbReference type="ARBA" id="ARBA00004196"/>
    </source>
</evidence>
<dbReference type="Gene3D" id="2.70.70.10">
    <property type="entry name" value="Glucose Permease (Domain IIA)"/>
    <property type="match status" value="1"/>
</dbReference>
<dbReference type="InterPro" id="IPR011055">
    <property type="entry name" value="Dup_hybrid_motif"/>
</dbReference>